<comment type="subcellular location">
    <subcellularLocation>
        <location evidence="1">Membrane</location>
        <topology evidence="1">Multi-pass membrane protein</topology>
    </subcellularLocation>
</comment>
<evidence type="ECO:0000256" key="1">
    <source>
        <dbReference type="ARBA" id="ARBA00004141"/>
    </source>
</evidence>
<gene>
    <name evidence="7" type="ORF">HGT73_10530</name>
</gene>
<dbReference type="PANTHER" id="PTHR37422:SF17">
    <property type="entry name" value="O-ANTIGEN LIGASE"/>
    <property type="match status" value="1"/>
</dbReference>
<dbReference type="Proteomes" id="UP000786875">
    <property type="component" value="Unassembled WGS sequence"/>
</dbReference>
<feature type="transmembrane region" description="Helical" evidence="5">
    <location>
        <begin position="185"/>
        <end position="203"/>
    </location>
</feature>
<evidence type="ECO:0000256" key="4">
    <source>
        <dbReference type="ARBA" id="ARBA00023136"/>
    </source>
</evidence>
<organism evidence="7 8">
    <name type="scientific">Rosenbergiella australiborealis</name>
    <dbReference type="NCBI Taxonomy" id="1544696"/>
    <lineage>
        <taxon>Bacteria</taxon>
        <taxon>Pseudomonadati</taxon>
        <taxon>Pseudomonadota</taxon>
        <taxon>Gammaproteobacteria</taxon>
        <taxon>Enterobacterales</taxon>
        <taxon>Erwiniaceae</taxon>
        <taxon>Rosenbergiella</taxon>
    </lineage>
</organism>
<comment type="caution">
    <text evidence="7">The sequence shown here is derived from an EMBL/GenBank/DDBJ whole genome shotgun (WGS) entry which is preliminary data.</text>
</comment>
<dbReference type="InterPro" id="IPR007016">
    <property type="entry name" value="O-antigen_ligase-rel_domated"/>
</dbReference>
<evidence type="ECO:0000313" key="8">
    <source>
        <dbReference type="Proteomes" id="UP000786875"/>
    </source>
</evidence>
<feature type="transmembrane region" description="Helical" evidence="5">
    <location>
        <begin position="61"/>
        <end position="82"/>
    </location>
</feature>
<feature type="transmembrane region" description="Helical" evidence="5">
    <location>
        <begin position="94"/>
        <end position="114"/>
    </location>
</feature>
<evidence type="ECO:0000256" key="3">
    <source>
        <dbReference type="ARBA" id="ARBA00022989"/>
    </source>
</evidence>
<dbReference type="EMBL" id="JABBFO010000009">
    <property type="protein sequence ID" value="MBT0727799.1"/>
    <property type="molecule type" value="Genomic_DNA"/>
</dbReference>
<dbReference type="GO" id="GO:0016874">
    <property type="term" value="F:ligase activity"/>
    <property type="evidence" value="ECO:0007669"/>
    <property type="project" value="UniProtKB-KW"/>
</dbReference>
<dbReference type="Pfam" id="PF04932">
    <property type="entry name" value="Wzy_C"/>
    <property type="match status" value="1"/>
</dbReference>
<name>A0ABS5T600_9GAMM</name>
<feature type="domain" description="O-antigen ligase-related" evidence="6">
    <location>
        <begin position="193"/>
        <end position="348"/>
    </location>
</feature>
<keyword evidence="8" id="KW-1185">Reference proteome</keyword>
<sequence length="424" mass="47514">MTFLNKIPFSLLSLLLLCFSSFTALSDRIMGRNAFFLAISLMIFISLIQKKKVTINKENKLLTIAIILMGLSQGIWAFFYGHEGDNIFLANENYGIVSRYLLVIGLSLLFINNLKKNKIININKELLTAFFFAGFLYMCAVGLVYCYENPGERLRINSAATISGYIITLQGLFTLYLVDILNSKLKKLFLPIIIAVSLITLALTETRSAILVFPALVVLYFLTTRAYARKKILTVALLFIIAAPFAIKIFFPSTLDRLNSSYTEVADIGVDNDSSIGARVSMWKAGIYAFEQHPIGQSAATRYKEVSYYIDKAESGNPEAKRNSIYHLHSDLIESLSLRGILGGFIYILLIISIIYSAFKQGMLVDSLILFLLPILLYGSVDTLFIDKRFVIVFGAQLLLYQLFPRKASGFQEVKTVTVAKKVS</sequence>
<keyword evidence="3 5" id="KW-1133">Transmembrane helix</keyword>
<feature type="transmembrane region" description="Helical" evidence="5">
    <location>
        <begin position="33"/>
        <end position="49"/>
    </location>
</feature>
<accession>A0ABS5T600</accession>
<feature type="transmembrane region" description="Helical" evidence="5">
    <location>
        <begin position="209"/>
        <end position="227"/>
    </location>
</feature>
<reference evidence="7 8" key="1">
    <citation type="submission" date="2020-04" db="EMBL/GenBank/DDBJ databases">
        <title>Genome sequencing of Rosenbergiella species.</title>
        <authorList>
            <person name="Alvarez-Perez S."/>
            <person name="Lievens B."/>
        </authorList>
    </citation>
    <scope>NUCLEOTIDE SEQUENCE [LARGE SCALE GENOMIC DNA]</scope>
    <source>
        <strain evidence="7 8">CdVSA20.1</strain>
    </source>
</reference>
<feature type="transmembrane region" description="Helical" evidence="5">
    <location>
        <begin position="232"/>
        <end position="251"/>
    </location>
</feature>
<proteinExistence type="predicted"/>
<keyword evidence="2 5" id="KW-0812">Transmembrane</keyword>
<feature type="transmembrane region" description="Helical" evidence="5">
    <location>
        <begin position="336"/>
        <end position="356"/>
    </location>
</feature>
<dbReference type="InterPro" id="IPR051533">
    <property type="entry name" value="WaaL-like"/>
</dbReference>
<dbReference type="RefSeq" id="WP_214214606.1">
    <property type="nucleotide sequence ID" value="NZ_JABBFO010000009.1"/>
</dbReference>
<dbReference type="PANTHER" id="PTHR37422">
    <property type="entry name" value="TEICHURONIC ACID BIOSYNTHESIS PROTEIN TUAE"/>
    <property type="match status" value="1"/>
</dbReference>
<feature type="transmembrane region" description="Helical" evidence="5">
    <location>
        <begin position="126"/>
        <end position="147"/>
    </location>
</feature>
<keyword evidence="4 5" id="KW-0472">Membrane</keyword>
<evidence type="ECO:0000256" key="5">
    <source>
        <dbReference type="SAM" id="Phobius"/>
    </source>
</evidence>
<keyword evidence="7" id="KW-0436">Ligase</keyword>
<protein>
    <submittedName>
        <fullName evidence="7">O-antigen ligase family protein</fullName>
    </submittedName>
</protein>
<evidence type="ECO:0000313" key="7">
    <source>
        <dbReference type="EMBL" id="MBT0727799.1"/>
    </source>
</evidence>
<feature type="transmembrane region" description="Helical" evidence="5">
    <location>
        <begin position="363"/>
        <end position="380"/>
    </location>
</feature>
<evidence type="ECO:0000259" key="6">
    <source>
        <dbReference type="Pfam" id="PF04932"/>
    </source>
</evidence>
<evidence type="ECO:0000256" key="2">
    <source>
        <dbReference type="ARBA" id="ARBA00022692"/>
    </source>
</evidence>
<feature type="transmembrane region" description="Helical" evidence="5">
    <location>
        <begin position="159"/>
        <end position="178"/>
    </location>
</feature>